<keyword evidence="4" id="KW-1185">Reference proteome</keyword>
<evidence type="ECO:0000313" key="4">
    <source>
        <dbReference type="Proteomes" id="UP001152797"/>
    </source>
</evidence>
<dbReference type="EMBL" id="CAMXCT010001216">
    <property type="protein sequence ID" value="CAI3987907.1"/>
    <property type="molecule type" value="Genomic_DNA"/>
</dbReference>
<sequence>MLHEQSGSLAKLFEKAMERLKNLGRGLNVKQSVAQASFTKGVDFSFQTLVDWFKKEAPVSIASMDAEVLEDVLERGLQNSPPDPWRRDEEDEEDGLCPDIGIPWVTKFGPGNYERMSDAPEKCPSHTCPEDDARGVTGWNPNSGSSGVDEV</sequence>
<evidence type="ECO:0000313" key="3">
    <source>
        <dbReference type="EMBL" id="CAL4775219.1"/>
    </source>
</evidence>
<dbReference type="EMBL" id="CAMXCT030001216">
    <property type="protein sequence ID" value="CAL4775219.1"/>
    <property type="molecule type" value="Genomic_DNA"/>
</dbReference>
<feature type="region of interest" description="Disordered" evidence="1">
    <location>
        <begin position="75"/>
        <end position="151"/>
    </location>
</feature>
<gene>
    <name evidence="2" type="ORF">C1SCF055_LOCUS15144</name>
</gene>
<accession>A0A9P1FVK4</accession>
<organism evidence="2">
    <name type="scientific">Cladocopium goreaui</name>
    <dbReference type="NCBI Taxonomy" id="2562237"/>
    <lineage>
        <taxon>Eukaryota</taxon>
        <taxon>Sar</taxon>
        <taxon>Alveolata</taxon>
        <taxon>Dinophyceae</taxon>
        <taxon>Suessiales</taxon>
        <taxon>Symbiodiniaceae</taxon>
        <taxon>Cladocopium</taxon>
    </lineage>
</organism>
<feature type="compositionally biased region" description="Basic and acidic residues" evidence="1">
    <location>
        <begin position="115"/>
        <end position="134"/>
    </location>
</feature>
<reference evidence="3 4" key="2">
    <citation type="submission" date="2024-05" db="EMBL/GenBank/DDBJ databases">
        <authorList>
            <person name="Chen Y."/>
            <person name="Shah S."/>
            <person name="Dougan E. K."/>
            <person name="Thang M."/>
            <person name="Chan C."/>
        </authorList>
    </citation>
    <scope>NUCLEOTIDE SEQUENCE [LARGE SCALE GENOMIC DNA]</scope>
</reference>
<evidence type="ECO:0000256" key="1">
    <source>
        <dbReference type="SAM" id="MobiDB-lite"/>
    </source>
</evidence>
<evidence type="ECO:0000313" key="2">
    <source>
        <dbReference type="EMBL" id="CAI3987907.1"/>
    </source>
</evidence>
<name>A0A9P1FVK4_9DINO</name>
<proteinExistence type="predicted"/>
<reference evidence="2" key="1">
    <citation type="submission" date="2022-10" db="EMBL/GenBank/DDBJ databases">
        <authorList>
            <person name="Chen Y."/>
            <person name="Dougan E. K."/>
            <person name="Chan C."/>
            <person name="Rhodes N."/>
            <person name="Thang M."/>
        </authorList>
    </citation>
    <scope>NUCLEOTIDE SEQUENCE</scope>
</reference>
<feature type="compositionally biased region" description="Polar residues" evidence="1">
    <location>
        <begin position="139"/>
        <end position="151"/>
    </location>
</feature>
<protein>
    <submittedName>
        <fullName evidence="2">Uncharacterized protein</fullName>
    </submittedName>
</protein>
<dbReference type="EMBL" id="CAMXCT020001216">
    <property type="protein sequence ID" value="CAL1141282.1"/>
    <property type="molecule type" value="Genomic_DNA"/>
</dbReference>
<comment type="caution">
    <text evidence="2">The sequence shown here is derived from an EMBL/GenBank/DDBJ whole genome shotgun (WGS) entry which is preliminary data.</text>
</comment>
<dbReference type="AlphaFoldDB" id="A0A9P1FVK4"/>
<dbReference type="Proteomes" id="UP001152797">
    <property type="component" value="Unassembled WGS sequence"/>
</dbReference>